<dbReference type="SUPFAM" id="SSF52025">
    <property type="entry name" value="PA domain"/>
    <property type="match status" value="1"/>
</dbReference>
<protein>
    <submittedName>
        <fullName evidence="6">Aste57867_22869 protein</fullName>
    </submittedName>
</protein>
<organism evidence="6 7">
    <name type="scientific">Aphanomyces stellatus</name>
    <dbReference type="NCBI Taxonomy" id="120398"/>
    <lineage>
        <taxon>Eukaryota</taxon>
        <taxon>Sar</taxon>
        <taxon>Stramenopiles</taxon>
        <taxon>Oomycota</taxon>
        <taxon>Saprolegniomycetes</taxon>
        <taxon>Saprolegniales</taxon>
        <taxon>Verrucalvaceae</taxon>
        <taxon>Aphanomyces</taxon>
    </lineage>
</organism>
<keyword evidence="2" id="KW-0325">Glycoprotein</keyword>
<reference evidence="5" key="2">
    <citation type="submission" date="2019-06" db="EMBL/GenBank/DDBJ databases">
        <title>Genomics analysis of Aphanomyces spp. identifies a new class of oomycete effector associated with host adaptation.</title>
        <authorList>
            <person name="Gaulin E."/>
        </authorList>
    </citation>
    <scope>NUCLEOTIDE SEQUENCE</scope>
    <source>
        <strain evidence="5">CBS 578.67</strain>
    </source>
</reference>
<accession>A0A485LL32</accession>
<name>A0A485LL32_9STRA</name>
<dbReference type="Pfam" id="PF02225">
    <property type="entry name" value="PA"/>
    <property type="match status" value="1"/>
</dbReference>
<keyword evidence="1" id="KW-0732">Signal</keyword>
<evidence type="ECO:0000256" key="1">
    <source>
        <dbReference type="ARBA" id="ARBA00022729"/>
    </source>
</evidence>
<evidence type="ECO:0000313" key="6">
    <source>
        <dbReference type="EMBL" id="VFT99519.1"/>
    </source>
</evidence>
<evidence type="ECO:0000313" key="5">
    <source>
        <dbReference type="EMBL" id="KAF0685167.1"/>
    </source>
</evidence>
<reference evidence="6 7" key="1">
    <citation type="submission" date="2019-03" db="EMBL/GenBank/DDBJ databases">
        <authorList>
            <person name="Gaulin E."/>
            <person name="Dumas B."/>
        </authorList>
    </citation>
    <scope>NUCLEOTIDE SEQUENCE [LARGE SCALE GENOMIC DNA]</scope>
    <source>
        <strain evidence="6">CBS 568.67</strain>
    </source>
</reference>
<sequence>MSSYLPRLFCLILFVFPLYALVVERYVLAATSNAMCTALRRPTRSHLVSSAARFGYFYPKDIVRLELVAVRPFDACGHFQNDVAGKVALVQRGNCNFAHKVLQAQNAHAKAVVVMDDAHRENNTWLVQMVGDPGNASHVTIPSVFVSHAIGLRLVDKIDAMKLADMTMLVTLNSTGQITFQQKSNEIARQNIILVLVGCVLLRISLVVVSCVTSILTILLAHWLRIAT</sequence>
<dbReference type="OrthoDB" id="66570at2759"/>
<feature type="transmembrane region" description="Helical" evidence="3">
    <location>
        <begin position="192"/>
        <end position="224"/>
    </location>
</feature>
<dbReference type="EMBL" id="CAADRA010007242">
    <property type="protein sequence ID" value="VFT99519.1"/>
    <property type="molecule type" value="Genomic_DNA"/>
</dbReference>
<keyword evidence="3" id="KW-0472">Membrane</keyword>
<evidence type="ECO:0000256" key="2">
    <source>
        <dbReference type="ARBA" id="ARBA00023180"/>
    </source>
</evidence>
<gene>
    <name evidence="6" type="primary">Aste57867_22869</name>
    <name evidence="5" type="ORF">As57867_022798</name>
    <name evidence="6" type="ORF">ASTE57867_22869</name>
</gene>
<evidence type="ECO:0000256" key="3">
    <source>
        <dbReference type="SAM" id="Phobius"/>
    </source>
</evidence>
<keyword evidence="7" id="KW-1185">Reference proteome</keyword>
<dbReference type="InterPro" id="IPR003137">
    <property type="entry name" value="PA_domain"/>
</dbReference>
<keyword evidence="3" id="KW-0812">Transmembrane</keyword>
<dbReference type="PANTHER" id="PTHR22702">
    <property type="entry name" value="PROTEASE-ASSOCIATED DOMAIN-CONTAINING PROTEIN"/>
    <property type="match status" value="1"/>
</dbReference>
<dbReference type="Gene3D" id="3.50.30.30">
    <property type="match status" value="1"/>
</dbReference>
<dbReference type="Proteomes" id="UP000332933">
    <property type="component" value="Unassembled WGS sequence"/>
</dbReference>
<dbReference type="AlphaFoldDB" id="A0A485LL32"/>
<evidence type="ECO:0000259" key="4">
    <source>
        <dbReference type="Pfam" id="PF02225"/>
    </source>
</evidence>
<dbReference type="EMBL" id="VJMH01007216">
    <property type="protein sequence ID" value="KAF0685167.1"/>
    <property type="molecule type" value="Genomic_DNA"/>
</dbReference>
<proteinExistence type="predicted"/>
<feature type="domain" description="PA" evidence="4">
    <location>
        <begin position="64"/>
        <end position="154"/>
    </location>
</feature>
<dbReference type="PANTHER" id="PTHR22702:SF1">
    <property type="entry name" value="PROTEASE-ASSOCIATED DOMAIN-CONTAINING PROTEIN 1"/>
    <property type="match status" value="1"/>
</dbReference>
<evidence type="ECO:0000313" key="7">
    <source>
        <dbReference type="Proteomes" id="UP000332933"/>
    </source>
</evidence>
<keyword evidence="3" id="KW-1133">Transmembrane helix</keyword>
<dbReference type="InterPro" id="IPR046450">
    <property type="entry name" value="PA_dom_sf"/>
</dbReference>